<keyword evidence="5 6" id="KW-0472">Membrane</keyword>
<keyword evidence="3 6" id="KW-0812">Transmembrane</keyword>
<keyword evidence="4 6" id="KW-1133">Transmembrane helix</keyword>
<evidence type="ECO:0000259" key="7">
    <source>
        <dbReference type="Pfam" id="PF12823"/>
    </source>
</evidence>
<dbReference type="NCBIfam" id="TIGR03954">
    <property type="entry name" value="integ_memb_HG"/>
    <property type="match status" value="1"/>
</dbReference>
<dbReference type="EMBL" id="CP049257">
    <property type="protein sequence ID" value="QIG45241.1"/>
    <property type="molecule type" value="Genomic_DNA"/>
</dbReference>
<evidence type="ECO:0000256" key="3">
    <source>
        <dbReference type="ARBA" id="ARBA00022692"/>
    </source>
</evidence>
<keyword evidence="9" id="KW-1185">Reference proteome</keyword>
<feature type="domain" description="DUF3817" evidence="7">
    <location>
        <begin position="6"/>
        <end position="97"/>
    </location>
</feature>
<dbReference type="AlphaFoldDB" id="A0A6G6WIT1"/>
<evidence type="ECO:0000256" key="4">
    <source>
        <dbReference type="ARBA" id="ARBA00022989"/>
    </source>
</evidence>
<evidence type="ECO:0000256" key="6">
    <source>
        <dbReference type="SAM" id="Phobius"/>
    </source>
</evidence>
<comment type="subcellular location">
    <subcellularLocation>
        <location evidence="1">Cell membrane</location>
        <topology evidence="1">Multi-pass membrane protein</topology>
    </subcellularLocation>
</comment>
<evidence type="ECO:0000313" key="8">
    <source>
        <dbReference type="EMBL" id="QIG45241.1"/>
    </source>
</evidence>
<protein>
    <submittedName>
        <fullName evidence="8">DUF3817 domain-containing protein</fullName>
    </submittedName>
</protein>
<proteinExistence type="predicted"/>
<keyword evidence="2" id="KW-1003">Cell membrane</keyword>
<evidence type="ECO:0000256" key="2">
    <source>
        <dbReference type="ARBA" id="ARBA00022475"/>
    </source>
</evidence>
<accession>A0A6G6WIT1</accession>
<dbReference type="GO" id="GO:0005886">
    <property type="term" value="C:plasma membrane"/>
    <property type="evidence" value="ECO:0007669"/>
    <property type="project" value="UniProtKB-SubCell"/>
</dbReference>
<evidence type="ECO:0000256" key="1">
    <source>
        <dbReference type="ARBA" id="ARBA00004651"/>
    </source>
</evidence>
<organism evidence="8 9">
    <name type="scientific">Nocardioides anomalus</name>
    <dbReference type="NCBI Taxonomy" id="2712223"/>
    <lineage>
        <taxon>Bacteria</taxon>
        <taxon>Bacillati</taxon>
        <taxon>Actinomycetota</taxon>
        <taxon>Actinomycetes</taxon>
        <taxon>Propionibacteriales</taxon>
        <taxon>Nocardioidaceae</taxon>
        <taxon>Nocardioides</taxon>
    </lineage>
</organism>
<feature type="transmembrane region" description="Helical" evidence="6">
    <location>
        <begin position="47"/>
        <end position="67"/>
    </location>
</feature>
<feature type="transmembrane region" description="Helical" evidence="6">
    <location>
        <begin position="7"/>
        <end position="27"/>
    </location>
</feature>
<dbReference type="Pfam" id="PF12823">
    <property type="entry name" value="DUF3817"/>
    <property type="match status" value="1"/>
</dbReference>
<name>A0A6G6WIT1_9ACTN</name>
<sequence>MSGLVRAYRILAYVVGVLLAFGTVVFLLDELAADGSGLQQFGEDAGIVWLAHGWIYIVYLVVTFFLWRREGWSVPFVLLVVVAGLVPLLIFWVERQVMHKLRGEASPLERVADSAT</sequence>
<feature type="transmembrane region" description="Helical" evidence="6">
    <location>
        <begin position="74"/>
        <end position="93"/>
    </location>
</feature>
<evidence type="ECO:0000256" key="5">
    <source>
        <dbReference type="ARBA" id="ARBA00023136"/>
    </source>
</evidence>
<evidence type="ECO:0000313" key="9">
    <source>
        <dbReference type="Proteomes" id="UP000502996"/>
    </source>
</evidence>
<reference evidence="8 9" key="1">
    <citation type="submission" date="2020-02" db="EMBL/GenBank/DDBJ databases">
        <title>Full genome sequence of Nocardioides sp. R-3366.</title>
        <authorList>
            <person name="Im W.-T."/>
        </authorList>
    </citation>
    <scope>NUCLEOTIDE SEQUENCE [LARGE SCALE GENOMIC DNA]</scope>
    <source>
        <strain evidence="8 9">R-3366</strain>
    </source>
</reference>
<dbReference type="KEGG" id="nano:G5V58_22970"/>
<gene>
    <name evidence="8" type="ORF">G5V58_22970</name>
</gene>
<dbReference type="Proteomes" id="UP000502996">
    <property type="component" value="Chromosome"/>
</dbReference>
<dbReference type="InterPro" id="IPR023845">
    <property type="entry name" value="DUF3817_TM"/>
</dbReference>
<dbReference type="RefSeq" id="WP_165237606.1">
    <property type="nucleotide sequence ID" value="NZ_CP049257.1"/>
</dbReference>